<evidence type="ECO:0000313" key="3">
    <source>
        <dbReference type="Proteomes" id="UP000307790"/>
    </source>
</evidence>
<evidence type="ECO:0000256" key="1">
    <source>
        <dbReference type="SAM" id="MobiDB-lite"/>
    </source>
</evidence>
<organism evidence="2 3">
    <name type="scientific">Thalassotalea litorea</name>
    <dbReference type="NCBI Taxonomy" id="2020715"/>
    <lineage>
        <taxon>Bacteria</taxon>
        <taxon>Pseudomonadati</taxon>
        <taxon>Pseudomonadota</taxon>
        <taxon>Gammaproteobacteria</taxon>
        <taxon>Alteromonadales</taxon>
        <taxon>Colwelliaceae</taxon>
        <taxon>Thalassotalea</taxon>
    </lineage>
</organism>
<sequence>MAQCNHPHIEHSHQHGKGCGHTAIKHGDHVDYIHDGHLHCPHGDHYDEHNIEVSEQNPDGCHPMDCGCESGHVHGPDCGHEAVPHGDHIDYLVNGRLHHVHNGHCDDHGPVEVLDS</sequence>
<dbReference type="RefSeq" id="WP_138320161.1">
    <property type="nucleotide sequence ID" value="NZ_JBHOGV010000025.1"/>
</dbReference>
<dbReference type="AlphaFoldDB" id="A0A5R9IJL1"/>
<name>A0A5R9IJL1_9GAMM</name>
<proteinExistence type="predicted"/>
<evidence type="ECO:0008006" key="4">
    <source>
        <dbReference type="Google" id="ProtNLM"/>
    </source>
</evidence>
<reference evidence="2 3" key="1">
    <citation type="submission" date="2019-05" db="EMBL/GenBank/DDBJ databases">
        <title>Genome sequences of Thalassotalea litorea 1K03283.</title>
        <authorList>
            <person name="Zhang D."/>
        </authorList>
    </citation>
    <scope>NUCLEOTIDE SEQUENCE [LARGE SCALE GENOMIC DNA]</scope>
    <source>
        <strain evidence="2 3">MCCC 1K03283</strain>
    </source>
</reference>
<dbReference type="Proteomes" id="UP000307790">
    <property type="component" value="Unassembled WGS sequence"/>
</dbReference>
<accession>A0A5R9IJL1</accession>
<protein>
    <recommendedName>
        <fullName evidence="4">Threonine dehydratase</fullName>
    </recommendedName>
</protein>
<keyword evidence="3" id="KW-1185">Reference proteome</keyword>
<feature type="region of interest" description="Disordered" evidence="1">
    <location>
        <begin position="1"/>
        <end position="20"/>
    </location>
</feature>
<evidence type="ECO:0000313" key="2">
    <source>
        <dbReference type="EMBL" id="TLU64663.1"/>
    </source>
</evidence>
<gene>
    <name evidence="2" type="ORF">FE810_11295</name>
</gene>
<dbReference type="EMBL" id="VCBC01000010">
    <property type="protein sequence ID" value="TLU64663.1"/>
    <property type="molecule type" value="Genomic_DNA"/>
</dbReference>
<dbReference type="OrthoDB" id="3401648at2"/>
<comment type="caution">
    <text evidence="2">The sequence shown here is derived from an EMBL/GenBank/DDBJ whole genome shotgun (WGS) entry which is preliminary data.</text>
</comment>